<reference evidence="5 6" key="1">
    <citation type="submission" date="2020-08" db="EMBL/GenBank/DDBJ databases">
        <title>A Genomic Blueprint of the Chicken Gut Microbiome.</title>
        <authorList>
            <person name="Gilroy R."/>
            <person name="Ravi A."/>
            <person name="Getino M."/>
            <person name="Pursley I."/>
            <person name="Horton D.L."/>
            <person name="Alikhan N.-F."/>
            <person name="Baker D."/>
            <person name="Gharbi K."/>
            <person name="Hall N."/>
            <person name="Watson M."/>
            <person name="Adriaenssens E.M."/>
            <person name="Foster-Nyarko E."/>
            <person name="Jarju S."/>
            <person name="Secka A."/>
            <person name="Antonio M."/>
            <person name="Oren A."/>
            <person name="Chaudhuri R."/>
            <person name="La Ragione R.M."/>
            <person name="Hildebrand F."/>
            <person name="Pallen M.J."/>
        </authorList>
    </citation>
    <scope>NUCLEOTIDE SEQUENCE [LARGE SCALE GENOMIC DNA]</scope>
    <source>
        <strain evidence="5 6">Sa2BVA9</strain>
    </source>
</reference>
<evidence type="ECO:0000256" key="2">
    <source>
        <dbReference type="ARBA" id="ARBA00023125"/>
    </source>
</evidence>
<dbReference type="Proteomes" id="UP000608071">
    <property type="component" value="Unassembled WGS sequence"/>
</dbReference>
<organism evidence="5 6">
    <name type="scientific">Paenibacillus gallinarum</name>
    <dbReference type="NCBI Taxonomy" id="2762232"/>
    <lineage>
        <taxon>Bacteria</taxon>
        <taxon>Bacillati</taxon>
        <taxon>Bacillota</taxon>
        <taxon>Bacilli</taxon>
        <taxon>Bacillales</taxon>
        <taxon>Paenibacillaceae</taxon>
        <taxon>Paenibacillus</taxon>
    </lineage>
</organism>
<dbReference type="Gene3D" id="1.10.10.10">
    <property type="entry name" value="Winged helix-like DNA-binding domain superfamily/Winged helix DNA-binding domain"/>
    <property type="match status" value="1"/>
</dbReference>
<evidence type="ECO:0000256" key="3">
    <source>
        <dbReference type="ARBA" id="ARBA00023163"/>
    </source>
</evidence>
<dbReference type="EMBL" id="JACSQL010000009">
    <property type="protein sequence ID" value="MBD7969951.1"/>
    <property type="molecule type" value="Genomic_DNA"/>
</dbReference>
<keyword evidence="2" id="KW-0238">DNA-binding</keyword>
<dbReference type="RefSeq" id="WP_191802534.1">
    <property type="nucleotide sequence ID" value="NZ_JACSQL010000009.1"/>
</dbReference>
<name>A0ABR8T2H2_9BACL</name>
<proteinExistence type="predicted"/>
<dbReference type="PRINTS" id="PR00598">
    <property type="entry name" value="HTHMARR"/>
</dbReference>
<keyword evidence="6" id="KW-1185">Reference proteome</keyword>
<gene>
    <name evidence="5" type="ORF">H9647_17975</name>
</gene>
<evidence type="ECO:0000256" key="1">
    <source>
        <dbReference type="ARBA" id="ARBA00023015"/>
    </source>
</evidence>
<keyword evidence="1" id="KW-0805">Transcription regulation</keyword>
<evidence type="ECO:0000259" key="4">
    <source>
        <dbReference type="PROSITE" id="PS50995"/>
    </source>
</evidence>
<dbReference type="SUPFAM" id="SSF46785">
    <property type="entry name" value="Winged helix' DNA-binding domain"/>
    <property type="match status" value="1"/>
</dbReference>
<dbReference type="PANTHER" id="PTHR33164:SF64">
    <property type="entry name" value="TRANSCRIPTIONAL REGULATOR SLYA"/>
    <property type="match status" value="1"/>
</dbReference>
<dbReference type="InterPro" id="IPR036388">
    <property type="entry name" value="WH-like_DNA-bd_sf"/>
</dbReference>
<dbReference type="Pfam" id="PF13463">
    <property type="entry name" value="HTH_27"/>
    <property type="match status" value="1"/>
</dbReference>
<comment type="caution">
    <text evidence="5">The sequence shown here is derived from an EMBL/GenBank/DDBJ whole genome shotgun (WGS) entry which is preliminary data.</text>
</comment>
<accession>A0ABR8T2H2</accession>
<evidence type="ECO:0000313" key="6">
    <source>
        <dbReference type="Proteomes" id="UP000608071"/>
    </source>
</evidence>
<dbReference type="InterPro" id="IPR039422">
    <property type="entry name" value="MarR/SlyA-like"/>
</dbReference>
<sequence>MEDHRTFFHKYFLLYRPFVSELNRILADYDLHNAQWSIMYYLDMYQSSFSLVELSKHLYVEKPTITRTVMTLLRLGYVEQIPVSDKREKRIQLSEKGKEVASQIRLLLDEYEKSIMEGVSPEEQNLVIQVMDQVRNKIIEKR</sequence>
<keyword evidence="3" id="KW-0804">Transcription</keyword>
<dbReference type="PROSITE" id="PS50995">
    <property type="entry name" value="HTH_MARR_2"/>
    <property type="match status" value="1"/>
</dbReference>
<evidence type="ECO:0000313" key="5">
    <source>
        <dbReference type="EMBL" id="MBD7969951.1"/>
    </source>
</evidence>
<protein>
    <submittedName>
        <fullName evidence="5">MarR family transcriptional regulator</fullName>
    </submittedName>
</protein>
<dbReference type="PANTHER" id="PTHR33164">
    <property type="entry name" value="TRANSCRIPTIONAL REGULATOR, MARR FAMILY"/>
    <property type="match status" value="1"/>
</dbReference>
<dbReference type="SMART" id="SM00347">
    <property type="entry name" value="HTH_MARR"/>
    <property type="match status" value="1"/>
</dbReference>
<feature type="domain" description="HTH marR-type" evidence="4">
    <location>
        <begin position="4"/>
        <end position="136"/>
    </location>
</feature>
<dbReference type="InterPro" id="IPR000835">
    <property type="entry name" value="HTH_MarR-typ"/>
</dbReference>
<dbReference type="InterPro" id="IPR036390">
    <property type="entry name" value="WH_DNA-bd_sf"/>
</dbReference>